<dbReference type="RefSeq" id="WP_123120307.1">
    <property type="nucleotide sequence ID" value="NZ_RJJR01000005.1"/>
</dbReference>
<name>A0A3M9NJ41_9BACT</name>
<comment type="caution">
    <text evidence="1">The sequence shown here is derived from an EMBL/GenBank/DDBJ whole genome shotgun (WGS) entry which is preliminary data.</text>
</comment>
<reference evidence="1 2" key="1">
    <citation type="submission" date="2018-11" db="EMBL/GenBank/DDBJ databases">
        <title>Draft genome sequence of Ferruginibacter sp. BO-59.</title>
        <authorList>
            <person name="Im W.T."/>
        </authorList>
    </citation>
    <scope>NUCLEOTIDE SEQUENCE [LARGE SCALE GENOMIC DNA]</scope>
    <source>
        <strain evidence="1 2">BO-59</strain>
    </source>
</reference>
<dbReference type="SUPFAM" id="SSF55729">
    <property type="entry name" value="Acyl-CoA N-acyltransferases (Nat)"/>
    <property type="match status" value="1"/>
</dbReference>
<dbReference type="InterPro" id="IPR016181">
    <property type="entry name" value="Acyl_CoA_acyltransferase"/>
</dbReference>
<protein>
    <recommendedName>
        <fullName evidence="3">BioF2-like acetyltransferase domain-containing protein</fullName>
    </recommendedName>
</protein>
<accession>A0A3M9NJ41</accession>
<organism evidence="1 2">
    <name type="scientific">Hanamia caeni</name>
    <dbReference type="NCBI Taxonomy" id="2294116"/>
    <lineage>
        <taxon>Bacteria</taxon>
        <taxon>Pseudomonadati</taxon>
        <taxon>Bacteroidota</taxon>
        <taxon>Chitinophagia</taxon>
        <taxon>Chitinophagales</taxon>
        <taxon>Chitinophagaceae</taxon>
        <taxon>Hanamia</taxon>
    </lineage>
</organism>
<dbReference type="OrthoDB" id="1113003at2"/>
<evidence type="ECO:0008006" key="3">
    <source>
        <dbReference type="Google" id="ProtNLM"/>
    </source>
</evidence>
<dbReference type="Proteomes" id="UP000267223">
    <property type="component" value="Unassembled WGS sequence"/>
</dbReference>
<dbReference type="AlphaFoldDB" id="A0A3M9NJ41"/>
<gene>
    <name evidence="1" type="ORF">EFY79_08715</name>
</gene>
<keyword evidence="2" id="KW-1185">Reference proteome</keyword>
<sequence>MKIYYLHHKDIDKKKWDACIDKAANGLIYPYSFYLDAMSENWDALVADDYEKVMPLAWKKKYSIFYLYQPRFTASLGVFGNDISAEVVILFLQNIPRKFKYWDFYLNKSNLFSLPEFPMYERHNYILPLTENYETIRKHYATSHQRNIKRSVQYGNTVKTQINIQEIIELSKIQSRNFSSLQDDDFSNFKSLFKYLKEQNQAVTYGVYSAQNKLVASCVFLFSHGRAYYILVGNHPDGKTSGASHLLIDAFIRDYSGSDTVLDFEGSSITSLAFFYKNFGAQLEKYSGIKMNKLPAIAKLFIQ</sequence>
<proteinExistence type="predicted"/>
<evidence type="ECO:0000313" key="2">
    <source>
        <dbReference type="Proteomes" id="UP000267223"/>
    </source>
</evidence>
<evidence type="ECO:0000313" key="1">
    <source>
        <dbReference type="EMBL" id="RNI37465.1"/>
    </source>
</evidence>
<dbReference type="EMBL" id="RJJR01000005">
    <property type="protein sequence ID" value="RNI37465.1"/>
    <property type="molecule type" value="Genomic_DNA"/>
</dbReference>
<dbReference type="Gene3D" id="3.40.630.30">
    <property type="match status" value="1"/>
</dbReference>